<protein>
    <submittedName>
        <fullName evidence="2">Uncharacterized protein</fullName>
    </submittedName>
</protein>
<dbReference type="AlphaFoldDB" id="A0A8R1XMH5"/>
<name>A0A8R1XMH5_ONCVO</name>
<feature type="compositionally biased region" description="Polar residues" evidence="1">
    <location>
        <begin position="27"/>
        <end position="38"/>
    </location>
</feature>
<evidence type="ECO:0000313" key="2">
    <source>
        <dbReference type="EnsemblMetazoa" id="OVOC11634.1"/>
    </source>
</evidence>
<reference evidence="2" key="2">
    <citation type="submission" date="2022-06" db="UniProtKB">
        <authorList>
            <consortium name="EnsemblMetazoa"/>
        </authorList>
    </citation>
    <scope>IDENTIFICATION</scope>
</reference>
<feature type="compositionally biased region" description="Polar residues" evidence="1">
    <location>
        <begin position="1"/>
        <end position="10"/>
    </location>
</feature>
<evidence type="ECO:0000313" key="3">
    <source>
        <dbReference type="Proteomes" id="UP000024404"/>
    </source>
</evidence>
<proteinExistence type="predicted"/>
<feature type="compositionally biased region" description="Basic and acidic residues" evidence="1">
    <location>
        <begin position="13"/>
        <end position="25"/>
    </location>
</feature>
<feature type="region of interest" description="Disordered" evidence="1">
    <location>
        <begin position="1"/>
        <end position="38"/>
    </location>
</feature>
<sequence length="38" mass="4116">MKAQNTSPSTLPKIKEHLQMQDDVKPSQATCSSTGKAK</sequence>
<keyword evidence="3" id="KW-1185">Reference proteome</keyword>
<dbReference type="Proteomes" id="UP000024404">
    <property type="component" value="Unassembled WGS sequence"/>
</dbReference>
<organism evidence="2 3">
    <name type="scientific">Onchocerca volvulus</name>
    <dbReference type="NCBI Taxonomy" id="6282"/>
    <lineage>
        <taxon>Eukaryota</taxon>
        <taxon>Metazoa</taxon>
        <taxon>Ecdysozoa</taxon>
        <taxon>Nematoda</taxon>
        <taxon>Chromadorea</taxon>
        <taxon>Rhabditida</taxon>
        <taxon>Spirurina</taxon>
        <taxon>Spiruromorpha</taxon>
        <taxon>Filarioidea</taxon>
        <taxon>Onchocercidae</taxon>
        <taxon>Onchocerca</taxon>
    </lineage>
</organism>
<accession>A0A8R1XMH5</accession>
<evidence type="ECO:0000256" key="1">
    <source>
        <dbReference type="SAM" id="MobiDB-lite"/>
    </source>
</evidence>
<dbReference type="EMBL" id="CMVM020000001">
    <property type="status" value="NOT_ANNOTATED_CDS"/>
    <property type="molecule type" value="Genomic_DNA"/>
</dbReference>
<dbReference type="EnsemblMetazoa" id="OVOC11634.1">
    <property type="protein sequence ID" value="OVOC11634.1"/>
    <property type="gene ID" value="WBGene00248443"/>
</dbReference>
<reference evidence="3" key="1">
    <citation type="submission" date="2013-10" db="EMBL/GenBank/DDBJ databases">
        <title>Genome sequencing of Onchocerca volvulus.</title>
        <authorList>
            <person name="Cotton J."/>
            <person name="Tsai J."/>
            <person name="Stanley E."/>
            <person name="Tracey A."/>
            <person name="Holroyd N."/>
            <person name="Lustigman S."/>
            <person name="Berriman M."/>
        </authorList>
    </citation>
    <scope>NUCLEOTIDE SEQUENCE</scope>
</reference>